<reference evidence="1 2" key="1">
    <citation type="journal article" date="2022" name="Nat. Genet.">
        <title>Improved pea reference genome and pan-genome highlight genomic features and evolutionary characteristics.</title>
        <authorList>
            <person name="Yang T."/>
            <person name="Liu R."/>
            <person name="Luo Y."/>
            <person name="Hu S."/>
            <person name="Wang D."/>
            <person name="Wang C."/>
            <person name="Pandey M.K."/>
            <person name="Ge S."/>
            <person name="Xu Q."/>
            <person name="Li N."/>
            <person name="Li G."/>
            <person name="Huang Y."/>
            <person name="Saxena R.K."/>
            <person name="Ji Y."/>
            <person name="Li M."/>
            <person name="Yan X."/>
            <person name="He Y."/>
            <person name="Liu Y."/>
            <person name="Wang X."/>
            <person name="Xiang C."/>
            <person name="Varshney R.K."/>
            <person name="Ding H."/>
            <person name="Gao S."/>
            <person name="Zong X."/>
        </authorList>
    </citation>
    <scope>NUCLEOTIDE SEQUENCE [LARGE SCALE GENOMIC DNA]</scope>
    <source>
        <strain evidence="1 2">cv. Zhongwan 6</strain>
    </source>
</reference>
<sequence length="321" mass="36912">MAFLKNLLSQRRFHQLINPKTLTSLHYNFTLRPIATLPQTQPPNSQTEQTEKPLSTFFSEVMSGKITTIEENGEGDIEMKKKLKQLTEEVRTLKEKKTKGVPILTKEVPKKIEKKSLFSAFTNQPLPDDVISTKKEVEKKQKPREPFVFKELSIDMVVFLKYLYENGYFKDAKFDNVHERFDLGWFENPYALGYAKFAAQKFASDNREMAKWLSGSAIKQVAVFGCPSTGKSCVFPAKRLRKFFEVPENTVCGKCMLRETCKFANQNVWKCDANKLDLELVMKVVISYALHLVHPQLVVSDEVNKSVNHLLNEFVKLSKIT</sequence>
<evidence type="ECO:0000313" key="1">
    <source>
        <dbReference type="EMBL" id="KAI5411571.1"/>
    </source>
</evidence>
<dbReference type="OrthoDB" id="974159at2759"/>
<organism evidence="1 2">
    <name type="scientific">Pisum sativum</name>
    <name type="common">Garden pea</name>
    <name type="synonym">Lathyrus oleraceus</name>
    <dbReference type="NCBI Taxonomy" id="3888"/>
    <lineage>
        <taxon>Eukaryota</taxon>
        <taxon>Viridiplantae</taxon>
        <taxon>Streptophyta</taxon>
        <taxon>Embryophyta</taxon>
        <taxon>Tracheophyta</taxon>
        <taxon>Spermatophyta</taxon>
        <taxon>Magnoliopsida</taxon>
        <taxon>eudicotyledons</taxon>
        <taxon>Gunneridae</taxon>
        <taxon>Pentapetalae</taxon>
        <taxon>rosids</taxon>
        <taxon>fabids</taxon>
        <taxon>Fabales</taxon>
        <taxon>Fabaceae</taxon>
        <taxon>Papilionoideae</taxon>
        <taxon>50 kb inversion clade</taxon>
        <taxon>NPAAA clade</taxon>
        <taxon>Hologalegina</taxon>
        <taxon>IRL clade</taxon>
        <taxon>Fabeae</taxon>
        <taxon>Lathyrus</taxon>
    </lineage>
</organism>
<proteinExistence type="predicted"/>
<dbReference type="Proteomes" id="UP001058974">
    <property type="component" value="Chromosome 5"/>
</dbReference>
<gene>
    <name evidence="1" type="ORF">KIW84_056581</name>
</gene>
<keyword evidence="2" id="KW-1185">Reference proteome</keyword>
<protein>
    <submittedName>
        <fullName evidence="1">Uncharacterized protein</fullName>
    </submittedName>
</protein>
<dbReference type="EMBL" id="JAMSHJ010000005">
    <property type="protein sequence ID" value="KAI5411571.1"/>
    <property type="molecule type" value="Genomic_DNA"/>
</dbReference>
<comment type="caution">
    <text evidence="1">The sequence shown here is derived from an EMBL/GenBank/DDBJ whole genome shotgun (WGS) entry which is preliminary data.</text>
</comment>
<dbReference type="Gramene" id="Psat5g234400.1">
    <property type="protein sequence ID" value="Psat5g234400.1.cds"/>
    <property type="gene ID" value="Psat5g234400"/>
</dbReference>
<dbReference type="AlphaFoldDB" id="A0A9D4X3L4"/>
<name>A0A9D4X3L4_PEA</name>
<dbReference type="Gramene" id="Psat05G0658100-T1">
    <property type="protein sequence ID" value="KAI5411571.1"/>
    <property type="gene ID" value="KIW84_056581"/>
</dbReference>
<dbReference type="Gramene" id="PSAT_LOCUS20309_t1">
    <property type="protein sequence ID" value="CAL5201048.1"/>
    <property type="gene ID" value="PSAT_LOCUS20309"/>
</dbReference>
<evidence type="ECO:0000313" key="2">
    <source>
        <dbReference type="Proteomes" id="UP001058974"/>
    </source>
</evidence>
<accession>A0A9D4X3L4</accession>